<dbReference type="Pfam" id="PF01453">
    <property type="entry name" value="B_lectin"/>
    <property type="match status" value="2"/>
</dbReference>
<comment type="subcellular location">
    <subcellularLocation>
        <location evidence="1">Cell membrane</location>
        <topology evidence="1">Single-pass type I membrane protein</topology>
    </subcellularLocation>
</comment>
<dbReference type="FunFam" id="2.90.10.10:FF:000009">
    <property type="entry name" value="Receptor-like serine/threonine-protein kinase SD1-8"/>
    <property type="match status" value="2"/>
</dbReference>
<comment type="catalytic activity">
    <reaction evidence="18">
        <text>L-threonyl-[protein] + ATP = O-phospho-L-threonyl-[protein] + ADP + H(+)</text>
        <dbReference type="Rhea" id="RHEA:46608"/>
        <dbReference type="Rhea" id="RHEA-COMP:11060"/>
        <dbReference type="Rhea" id="RHEA-COMP:11605"/>
        <dbReference type="ChEBI" id="CHEBI:15378"/>
        <dbReference type="ChEBI" id="CHEBI:30013"/>
        <dbReference type="ChEBI" id="CHEBI:30616"/>
        <dbReference type="ChEBI" id="CHEBI:61977"/>
        <dbReference type="ChEBI" id="CHEBI:456216"/>
        <dbReference type="EC" id="2.7.11.1"/>
    </reaction>
</comment>
<feature type="binding site" evidence="20">
    <location>
        <position position="517"/>
    </location>
    <ligand>
        <name>ATP</name>
        <dbReference type="ChEBI" id="CHEBI:30616"/>
    </ligand>
</feature>
<dbReference type="GO" id="GO:0004674">
    <property type="term" value="F:protein serine/threonine kinase activity"/>
    <property type="evidence" value="ECO:0007669"/>
    <property type="project" value="UniProtKB-KW"/>
</dbReference>
<evidence type="ECO:0000256" key="10">
    <source>
        <dbReference type="ARBA" id="ARBA00022741"/>
    </source>
</evidence>
<comment type="catalytic activity">
    <reaction evidence="19">
        <text>L-seryl-[protein] + ATP = O-phospho-L-seryl-[protein] + ADP + H(+)</text>
        <dbReference type="Rhea" id="RHEA:17989"/>
        <dbReference type="Rhea" id="RHEA-COMP:9863"/>
        <dbReference type="Rhea" id="RHEA-COMP:11604"/>
        <dbReference type="ChEBI" id="CHEBI:15378"/>
        <dbReference type="ChEBI" id="CHEBI:29999"/>
        <dbReference type="ChEBI" id="CHEBI:30616"/>
        <dbReference type="ChEBI" id="CHEBI:83421"/>
        <dbReference type="ChEBI" id="CHEBI:456216"/>
        <dbReference type="EC" id="2.7.11.1"/>
    </reaction>
</comment>
<feature type="binding site" evidence="20">
    <location>
        <position position="1438"/>
    </location>
    <ligand>
        <name>ATP</name>
        <dbReference type="ChEBI" id="CHEBI:30616"/>
    </ligand>
</feature>
<dbReference type="FunFam" id="3.30.200.20:FF:000195">
    <property type="entry name" value="G-type lectin S-receptor-like serine/threonine-protein kinase"/>
    <property type="match status" value="1"/>
</dbReference>
<evidence type="ECO:0000256" key="2">
    <source>
        <dbReference type="ARBA" id="ARBA00012513"/>
    </source>
</evidence>
<evidence type="ECO:0000256" key="18">
    <source>
        <dbReference type="ARBA" id="ARBA00047899"/>
    </source>
</evidence>
<keyword evidence="14 21" id="KW-0472">Membrane</keyword>
<evidence type="ECO:0000256" key="20">
    <source>
        <dbReference type="PROSITE-ProRule" id="PRU10141"/>
    </source>
</evidence>
<keyword evidence="10 20" id="KW-0547">Nucleotide-binding</keyword>
<dbReference type="SUPFAM" id="SSF51110">
    <property type="entry name" value="alpha-D-mannose-specific plant lectins"/>
    <property type="match status" value="2"/>
</dbReference>
<dbReference type="PROSITE" id="PS00108">
    <property type="entry name" value="PROTEIN_KINASE_ST"/>
    <property type="match status" value="2"/>
</dbReference>
<feature type="chain" id="PRO_5028290348" description="non-specific serine/threonine protein kinase" evidence="22">
    <location>
        <begin position="26"/>
        <end position="1728"/>
    </location>
</feature>
<evidence type="ECO:0000256" key="21">
    <source>
        <dbReference type="SAM" id="Phobius"/>
    </source>
</evidence>
<feature type="domain" description="Apple" evidence="25">
    <location>
        <begin position="321"/>
        <end position="403"/>
    </location>
</feature>
<protein>
    <recommendedName>
        <fullName evidence="2">non-specific serine/threonine protein kinase</fullName>
        <ecNumber evidence="2">2.7.11.1</ecNumber>
    </recommendedName>
</protein>
<dbReference type="OrthoDB" id="4062651at2759"/>
<keyword evidence="13 21" id="KW-1133">Transmembrane helix</keyword>
<organism evidence="26 27">
    <name type="scientific">Durio zibethinus</name>
    <name type="common">Durian</name>
    <dbReference type="NCBI Taxonomy" id="66656"/>
    <lineage>
        <taxon>Eukaryota</taxon>
        <taxon>Viridiplantae</taxon>
        <taxon>Streptophyta</taxon>
        <taxon>Embryophyta</taxon>
        <taxon>Tracheophyta</taxon>
        <taxon>Spermatophyta</taxon>
        <taxon>Magnoliopsida</taxon>
        <taxon>eudicotyledons</taxon>
        <taxon>Gunneridae</taxon>
        <taxon>Pentapetalae</taxon>
        <taxon>rosids</taxon>
        <taxon>malvids</taxon>
        <taxon>Malvales</taxon>
        <taxon>Malvaceae</taxon>
        <taxon>Helicteroideae</taxon>
        <taxon>Durio</taxon>
    </lineage>
</organism>
<feature type="domain" description="Bulb-type lectin" evidence="24">
    <location>
        <begin position="989"/>
        <end position="1119"/>
    </location>
</feature>
<dbReference type="Gene3D" id="2.90.10.10">
    <property type="entry name" value="Bulb-type lectin domain"/>
    <property type="match status" value="2"/>
</dbReference>
<evidence type="ECO:0000256" key="22">
    <source>
        <dbReference type="SAM" id="SignalP"/>
    </source>
</evidence>
<dbReference type="GeneID" id="111274135"/>
<dbReference type="GO" id="GO:0005886">
    <property type="term" value="C:plasma membrane"/>
    <property type="evidence" value="ECO:0007669"/>
    <property type="project" value="UniProtKB-SubCell"/>
</dbReference>
<dbReference type="PROSITE" id="PS50927">
    <property type="entry name" value="BULB_LECTIN"/>
    <property type="match status" value="2"/>
</dbReference>
<feature type="signal peptide" evidence="22">
    <location>
        <begin position="1"/>
        <end position="25"/>
    </location>
</feature>
<dbReference type="PROSITE" id="PS50011">
    <property type="entry name" value="PROTEIN_KINASE_DOM"/>
    <property type="match status" value="2"/>
</dbReference>
<evidence type="ECO:0000256" key="14">
    <source>
        <dbReference type="ARBA" id="ARBA00023136"/>
    </source>
</evidence>
<keyword evidence="8 22" id="KW-0732">Signal</keyword>
<keyword evidence="17" id="KW-0325">Glycoprotein</keyword>
<dbReference type="InterPro" id="IPR001480">
    <property type="entry name" value="Bulb-type_lectin_dom"/>
</dbReference>
<dbReference type="PROSITE" id="PS00107">
    <property type="entry name" value="PROTEIN_KINASE_ATP"/>
    <property type="match status" value="2"/>
</dbReference>
<dbReference type="InterPro" id="IPR000719">
    <property type="entry name" value="Prot_kinase_dom"/>
</dbReference>
<dbReference type="CDD" id="cd00028">
    <property type="entry name" value="B_lectin"/>
    <property type="match status" value="2"/>
</dbReference>
<keyword evidence="15" id="KW-1015">Disulfide bond</keyword>
<evidence type="ECO:0000256" key="3">
    <source>
        <dbReference type="ARBA" id="ARBA00022475"/>
    </source>
</evidence>
<dbReference type="InterPro" id="IPR017441">
    <property type="entry name" value="Protein_kinase_ATP_BS"/>
</dbReference>
<dbReference type="Gene3D" id="1.10.510.10">
    <property type="entry name" value="Transferase(Phosphotransferase) domain 1"/>
    <property type="match status" value="2"/>
</dbReference>
<dbReference type="SMART" id="SM00220">
    <property type="entry name" value="S_TKc"/>
    <property type="match status" value="2"/>
</dbReference>
<keyword evidence="6" id="KW-0808">Transferase</keyword>
<keyword evidence="3" id="KW-1003">Cell membrane</keyword>
<keyword evidence="5" id="KW-0597">Phosphoprotein</keyword>
<name>A0A6P5WEQ4_DURZI</name>
<dbReference type="KEGG" id="dzi:111274135"/>
<dbReference type="PANTHER" id="PTHR27002">
    <property type="entry name" value="RECEPTOR-LIKE SERINE/THREONINE-PROTEIN KINASE SD1-8"/>
    <property type="match status" value="1"/>
</dbReference>
<evidence type="ECO:0000256" key="6">
    <source>
        <dbReference type="ARBA" id="ARBA00022679"/>
    </source>
</evidence>
<evidence type="ECO:0000259" key="25">
    <source>
        <dbReference type="PROSITE" id="PS50948"/>
    </source>
</evidence>
<keyword evidence="16" id="KW-0675">Receptor</keyword>
<evidence type="ECO:0000256" key="19">
    <source>
        <dbReference type="ARBA" id="ARBA00048679"/>
    </source>
</evidence>
<evidence type="ECO:0000256" key="11">
    <source>
        <dbReference type="ARBA" id="ARBA00022777"/>
    </source>
</evidence>
<keyword evidence="11" id="KW-0418">Kinase</keyword>
<dbReference type="FunFam" id="1.10.510.10:FF:000060">
    <property type="entry name" value="G-type lectin S-receptor-like serine/threonine-protein kinase"/>
    <property type="match status" value="2"/>
</dbReference>
<dbReference type="RefSeq" id="XP_022714510.1">
    <property type="nucleotide sequence ID" value="XM_022858775.1"/>
</dbReference>
<evidence type="ECO:0000313" key="27">
    <source>
        <dbReference type="RefSeq" id="XP_022714510.1"/>
    </source>
</evidence>
<evidence type="ECO:0000256" key="13">
    <source>
        <dbReference type="ARBA" id="ARBA00022989"/>
    </source>
</evidence>
<keyword evidence="4" id="KW-0723">Serine/threonine-protein kinase</keyword>
<evidence type="ECO:0000256" key="12">
    <source>
        <dbReference type="ARBA" id="ARBA00022840"/>
    </source>
</evidence>
<dbReference type="Gene3D" id="3.30.200.20">
    <property type="entry name" value="Phosphorylase Kinase, domain 1"/>
    <property type="match status" value="2"/>
</dbReference>
<feature type="domain" description="Protein kinase" evidence="23">
    <location>
        <begin position="1410"/>
        <end position="1683"/>
    </location>
</feature>
<dbReference type="InterPro" id="IPR036426">
    <property type="entry name" value="Bulb-type_lectin_dom_sf"/>
</dbReference>
<dbReference type="InterPro" id="IPR003609">
    <property type="entry name" value="Pan_app"/>
</dbReference>
<gene>
    <name evidence="27" type="primary">LOC111274135</name>
</gene>
<accession>A0A6P5WEQ4</accession>
<dbReference type="SUPFAM" id="SSF56112">
    <property type="entry name" value="Protein kinase-like (PK-like)"/>
    <property type="match status" value="2"/>
</dbReference>
<evidence type="ECO:0000256" key="15">
    <source>
        <dbReference type="ARBA" id="ARBA00023157"/>
    </source>
</evidence>
<dbReference type="InterPro" id="IPR011009">
    <property type="entry name" value="Kinase-like_dom_sf"/>
</dbReference>
<feature type="domain" description="Bulb-type lectin" evidence="24">
    <location>
        <begin position="30"/>
        <end position="158"/>
    </location>
</feature>
<evidence type="ECO:0000259" key="23">
    <source>
        <dbReference type="PROSITE" id="PS50011"/>
    </source>
</evidence>
<dbReference type="SMART" id="SM00473">
    <property type="entry name" value="PAN_AP"/>
    <property type="match status" value="2"/>
</dbReference>
<dbReference type="Pfam" id="PF07714">
    <property type="entry name" value="PK_Tyr_Ser-Thr"/>
    <property type="match status" value="2"/>
</dbReference>
<dbReference type="GO" id="GO:0005524">
    <property type="term" value="F:ATP binding"/>
    <property type="evidence" value="ECO:0007669"/>
    <property type="project" value="UniProtKB-UniRule"/>
</dbReference>
<evidence type="ECO:0000256" key="8">
    <source>
        <dbReference type="ARBA" id="ARBA00022729"/>
    </source>
</evidence>
<dbReference type="Proteomes" id="UP000515121">
    <property type="component" value="Unplaced"/>
</dbReference>
<keyword evidence="9" id="KW-0430">Lectin</keyword>
<keyword evidence="26" id="KW-1185">Reference proteome</keyword>
<dbReference type="GO" id="GO:0030246">
    <property type="term" value="F:carbohydrate binding"/>
    <property type="evidence" value="ECO:0007669"/>
    <property type="project" value="UniProtKB-KW"/>
</dbReference>
<evidence type="ECO:0000313" key="26">
    <source>
        <dbReference type="Proteomes" id="UP000515121"/>
    </source>
</evidence>
<dbReference type="InterPro" id="IPR001245">
    <property type="entry name" value="Ser-Thr/Tyr_kinase_cat_dom"/>
</dbReference>
<evidence type="ECO:0000256" key="4">
    <source>
        <dbReference type="ARBA" id="ARBA00022527"/>
    </source>
</evidence>
<sequence>MANKARELIFLVSLFTYLFLVSSSALEADTLAQVRQLKDSDSEHLVSAGGTFRLGFFSPGTSSNRYLGIWYNQPADGRETQITDRKAVWVANRNAPLYDKSGILMIDEVGNLKISRGGSSPFLLSSAQTDGNLSATLLDSGNFILKELSSDGSTKQILWQSFDYPTDTLLPGMKLGINFKTGHNWSLTSWITNEVPATGSFTLGGDPSGASQLIISWQGKSFWISGLWRNRSKHFDLAPKLSHESDHEFSYTKNENESYFSFSVNRNHTVSRYMIASSGEILQRSMEAPFGGCGSSNFESFLFSPSYNHPGCMGKHTKPKCRENSTMVQSKRGKTFPIGKIKFDEYYNLSLYDCGAKCFNDCSCIAFASDNQKASCEIWSEGLSSKSYSLSHKETRQLYLMDNSTDSEGWQVPGFMLFMVPLMILCFAFISILVFLIVKEIMRPKGDEAGVEMLLNELGASGRNKEEGKKKRESQFFSLATIAQATNNFEVTNKLGQGGFGSVYKGKLPNGQEIAVKRLSSNSGQGLVEFRNEAVLIAKLQHRNLVSLEGCCLEKEEKMLIYEYMPNKSLDFLLFDPHPKNVLDWKTRYNIIQGVGQGLLYLHEYSRLRVIHRDLKASNILLDDEMNPKISDFGMARIFGHHDSQANTNRIVGTYGYMSPEYAMDGIYSTKSDIFSFGVLLLEILSGRKNTSFHRLSGPLSLIGYAWELWREDRSLELIDPSLGDSYPNDEVMRCIHVGLLCVQDNPVDRPPILDALSMICSEGNQLAVPKRPAYHYGWNREEGGIVECDSENFSPNKVSVTEMEMNELTLYGQQKRKREDNQLTPCGSIANDISAVGLALMWLFCFEKMMIQMIQLVFTPKELLNEIANGKNELDVEVELEQGHEEKEEEEEEEIKEGFVIVAVVRNAITKRDDLFRRKKVGIKQILVDDKHCLSSFPPCQRKISTQASDTFLSPNFNQLMANKGRELIFLISLFTYLFLVSSSALETDTLAQGRQLKDSDSEYLVSAGGTFRLGFFSPGTSSNRYLGIWYNQQADGRETQITDRKAVWVANRNAPLYDKSGILMIDEVGNLKISHGGGSPFLLSSAQTDGNLSATLLDSGNFILKELSSDGSTKQILWQSFDYPTDTLLPGMKLGINFKTGHNWSLTSWISNEVPATGSFTLGGDPSGASQLIISWQGKSFWISGLWRNRSKHFDLAPKLSYESDHEFSYTKNENESYFSFSVNRNHTMSRYMIASSGEVLERSMEAPFGGCGFSYSESLMFSPSYNRPGCMGQQTMPGCRKDFSMRRFKRSKTFPKDKFKYDEYYNLSLYDCGAKCFRDCSCIAFASDNQTASCEIWSKGLSSKSYSLSHKETRQLYLMDNPTRDEAEVEMLLNELGASGRNKEEGKKKRELQFFSLATIAHATNNFAATNKLGQGGFGSVYKGKLPDGQEIAVKRLSSNSGQGLVEFRNEAVLIAKLQHRNLVSLEGCCLEKEEKMLIYEYMPNKSLDFFLFDPQQKNVLDWKTRYNIIQGVGQGLLYLHEYSRLRVIHRDLKASNILLDDEMNPKISDFGMARIFGHHESEANTNRIVGTYGYMSPEYAMDGIYSTKSDIFSFGVLLLEILSGRKNTSFHRLSGPLSLIGYAWELWREDRSLELIDPSLGDSYPNDEAMRCIHVGLLCVQDNPVDRPAVIDALSMIYSEGNQLAIPKGLAYHYGWNREEAGRVECDLENFSPNEVSITEMEAR</sequence>
<proteinExistence type="predicted"/>
<evidence type="ECO:0000256" key="7">
    <source>
        <dbReference type="ARBA" id="ARBA00022692"/>
    </source>
</evidence>
<reference evidence="27" key="1">
    <citation type="submission" date="2025-08" db="UniProtKB">
        <authorList>
            <consortium name="RefSeq"/>
        </authorList>
    </citation>
    <scope>IDENTIFICATION</scope>
    <source>
        <tissue evidence="27">Fruit stalk</tissue>
    </source>
</reference>
<dbReference type="FunFam" id="3.30.200.20:FF:000330">
    <property type="entry name" value="G-type lectin S-receptor-like serine/threonine-protein kinase At4g03230"/>
    <property type="match status" value="1"/>
</dbReference>
<dbReference type="InterPro" id="IPR008271">
    <property type="entry name" value="Ser/Thr_kinase_AS"/>
</dbReference>
<dbReference type="PANTHER" id="PTHR27002:SF926">
    <property type="entry name" value="OS07G0535800 PROTEIN"/>
    <property type="match status" value="1"/>
</dbReference>
<dbReference type="Pfam" id="PF08276">
    <property type="entry name" value="PAN_2"/>
    <property type="match status" value="2"/>
</dbReference>
<evidence type="ECO:0000259" key="24">
    <source>
        <dbReference type="PROSITE" id="PS50927"/>
    </source>
</evidence>
<evidence type="ECO:0000256" key="5">
    <source>
        <dbReference type="ARBA" id="ARBA00022553"/>
    </source>
</evidence>
<evidence type="ECO:0000256" key="16">
    <source>
        <dbReference type="ARBA" id="ARBA00023170"/>
    </source>
</evidence>
<feature type="domain" description="Apple" evidence="25">
    <location>
        <begin position="1282"/>
        <end position="1364"/>
    </location>
</feature>
<evidence type="ECO:0000256" key="9">
    <source>
        <dbReference type="ARBA" id="ARBA00022734"/>
    </source>
</evidence>
<dbReference type="SMART" id="SM00108">
    <property type="entry name" value="B_lectin"/>
    <property type="match status" value="2"/>
</dbReference>
<feature type="domain" description="Protein kinase" evidence="23">
    <location>
        <begin position="489"/>
        <end position="775"/>
    </location>
</feature>
<feature type="transmembrane region" description="Helical" evidence="21">
    <location>
        <begin position="415"/>
        <end position="438"/>
    </location>
</feature>
<evidence type="ECO:0000256" key="1">
    <source>
        <dbReference type="ARBA" id="ARBA00004251"/>
    </source>
</evidence>
<dbReference type="EC" id="2.7.11.1" evidence="2"/>
<dbReference type="PROSITE" id="PS50948">
    <property type="entry name" value="PAN"/>
    <property type="match status" value="2"/>
</dbReference>
<keyword evidence="7 21" id="KW-0812">Transmembrane</keyword>
<dbReference type="CDD" id="cd14066">
    <property type="entry name" value="STKc_IRAK"/>
    <property type="match status" value="2"/>
</dbReference>
<keyword evidence="12 20" id="KW-0067">ATP-binding</keyword>
<evidence type="ECO:0000256" key="17">
    <source>
        <dbReference type="ARBA" id="ARBA00023180"/>
    </source>
</evidence>